<evidence type="ECO:0000313" key="6">
    <source>
        <dbReference type="Proteomes" id="UP000507470"/>
    </source>
</evidence>
<dbReference type="Proteomes" id="UP000507470">
    <property type="component" value="Unassembled WGS sequence"/>
</dbReference>
<dbReference type="InterPro" id="IPR002018">
    <property type="entry name" value="CarbesteraseB"/>
</dbReference>
<proteinExistence type="inferred from homology"/>
<evidence type="ECO:0000256" key="2">
    <source>
        <dbReference type="ARBA" id="ARBA00022801"/>
    </source>
</evidence>
<dbReference type="SUPFAM" id="SSF53474">
    <property type="entry name" value="alpha/beta-Hydrolases"/>
    <property type="match status" value="3"/>
</dbReference>
<accession>A0A6J8EMB9</accession>
<dbReference type="PROSITE" id="PS00122">
    <property type="entry name" value="CARBOXYLESTERASE_B_1"/>
    <property type="match status" value="3"/>
</dbReference>
<name>A0A6J8EMB9_MYTCO</name>
<dbReference type="EC" id="3.1.1.56" evidence="5"/>
<reference evidence="5 6" key="1">
    <citation type="submission" date="2020-06" db="EMBL/GenBank/DDBJ databases">
        <authorList>
            <person name="Li R."/>
            <person name="Bekaert M."/>
        </authorList>
    </citation>
    <scope>NUCLEOTIDE SEQUENCE [LARGE SCALE GENOMIC DNA]</scope>
    <source>
        <strain evidence="6">wild</strain>
    </source>
</reference>
<feature type="domain" description="Carboxylesterase type B" evidence="4">
    <location>
        <begin position="22"/>
        <end position="549"/>
    </location>
</feature>
<dbReference type="InterPro" id="IPR029058">
    <property type="entry name" value="AB_hydrolase_fold"/>
</dbReference>
<gene>
    <name evidence="5" type="ORF">MCOR_53816</name>
</gene>
<dbReference type="OrthoDB" id="408631at2759"/>
<evidence type="ECO:0000259" key="4">
    <source>
        <dbReference type="Pfam" id="PF00135"/>
    </source>
</evidence>
<dbReference type="GO" id="GO:0106435">
    <property type="term" value="F:carboxylesterase activity"/>
    <property type="evidence" value="ECO:0007669"/>
    <property type="project" value="UniProtKB-EC"/>
</dbReference>
<dbReference type="FunFam" id="3.40.50.1820:FF:000127">
    <property type="entry name" value="Thyroglobulin"/>
    <property type="match status" value="2"/>
</dbReference>
<dbReference type="PANTHER" id="PTHR11559">
    <property type="entry name" value="CARBOXYLESTERASE"/>
    <property type="match status" value="1"/>
</dbReference>
<feature type="domain" description="Carboxylesterase type B" evidence="4">
    <location>
        <begin position="570"/>
        <end position="1079"/>
    </location>
</feature>
<organism evidence="5 6">
    <name type="scientific">Mytilus coruscus</name>
    <name type="common">Sea mussel</name>
    <dbReference type="NCBI Taxonomy" id="42192"/>
    <lineage>
        <taxon>Eukaryota</taxon>
        <taxon>Metazoa</taxon>
        <taxon>Spiralia</taxon>
        <taxon>Lophotrochozoa</taxon>
        <taxon>Mollusca</taxon>
        <taxon>Bivalvia</taxon>
        <taxon>Autobranchia</taxon>
        <taxon>Pteriomorphia</taxon>
        <taxon>Mytilida</taxon>
        <taxon>Mytiloidea</taxon>
        <taxon>Mytilidae</taxon>
        <taxon>Mytilinae</taxon>
        <taxon>Mytilus</taxon>
    </lineage>
</organism>
<evidence type="ECO:0000313" key="5">
    <source>
        <dbReference type="EMBL" id="CAC5421724.1"/>
    </source>
</evidence>
<evidence type="ECO:0000256" key="1">
    <source>
        <dbReference type="ARBA" id="ARBA00005964"/>
    </source>
</evidence>
<dbReference type="InterPro" id="IPR019826">
    <property type="entry name" value="Carboxylesterase_B_AS"/>
</dbReference>
<feature type="domain" description="Carboxylesterase type B" evidence="4">
    <location>
        <begin position="1100"/>
        <end position="1625"/>
    </location>
</feature>
<dbReference type="EC" id="3.1.1.84" evidence="5"/>
<feature type="chain" id="PRO_5027068793" evidence="3">
    <location>
        <begin position="20"/>
        <end position="1647"/>
    </location>
</feature>
<sequence length="1647" mass="182973">MKSSFKCFSFIFLIVLICAEDTTVINTPSGPIKGLKLKYHKTGEPLYEFRGIPFAKPPIGPLRFKKTEPLEKQTEVHDGTKFGAICMQPGINFIPELTRPAMSEDCLVLNVYVPRNLNESLSVMVWIHGGGFLTGYGHQYDGGKLAMEGNVIIITINYRLGGFGYFAVGHSAARGNYGLWDQKMALQWVHDNIASFGGNPESVTVFGQSAGAAGASFQSLIPSNKGLFQRVIAQSSVVTRFTMLKDSTVEKFAAEIANKSSCPFADKKIFVDCLRQKTADEILELTNPSASMPADKMIFEGIVMPVVDHELFLEHPIKSLEDNSSDVSKFFRSLDFMAGAVSNEGSLLYMVITPSFQEYYKFNLSKGIPSKAVCDGILSPFVETWYSNNSNVTDKLCEYYSAESVVNQSLKATDSWADITFNFGINKMLEYHSGGNTYQYVVSKLSPKPFGGPPPSWFKGVGHGDELLYFFNITKFLSLDEEVILNDKDEDFEKKMISYWTSFAETGVPYAGNGSVPWKPFDINDKNYLDFDVEITQKSNYKPEILDLWSNQLPASDLGSGTSDNGQDFFINTPSGPIKGLKLNYHKTGEPLYEFRGIPFAKPPIGPLRFKKTEPLEKRKEVHDGTKFGAICMQPGINFIPELTRPAMSEDCLVLNVYVPRNLNESLSVMVWIHGGGFLTGYGHQYDGGKLAMEGNVIIVTINYRLGGFGYFAVGHSAARGNYGLWDQKMALQWVHDNIASFGGNPESVTVFGQSAGAAGASFQSFIPSNKGLFQRVIAQSSVVTRFTMLKDSTVEKFAAEIANKSSCPFADKKIFVDCLRQKTADEIIELTNPSASMPADKMIFEGIVMPVVDHELFIEHPIKSLEDNSSDVSKFFRSLDFMAGAVSNEGSLLYMVFLRKPFVTEYCHPSLETWYSNNSNVTDKLCEYYSAESVVNQSLKATDSWADITFNFGINKMLEYHSGGNTYQYVVSKLSPKPFGGPPPSWFKGVGHGDELLYFFNITKFLSLDEEVILNDKDEDFGKKMISYWTSFAETGVPYAGNGSVPWKPFDINDKNYLDFDVEITQKSNYKPEILDLWSNQLPASDLGSGTSDNGQDFFINTPSGQIKGLKLNYHKTGEPIYEFRGIPFAKPPIGPLRFKKTEPLEKRKEVHDGTKFGAICMQPGINFIPELTRPAMSEDCLVLNVYVPRNLNESLSVMVWIHGGGFLTGYGHQYDGGKLAMEGNVIIITINYRLGGFGYFAVGHSAARGNYGLWDQKMALQWVHDNIASFGGNPESVTVFGQSAGAAGASFQSLIPSNKGLFQRVIAQSSVVTRFTMLKDSTVEKFAAEIANKSSCPFADKKIFVDCLRQKTADEIIELTNPSASMPADKMIFEGIVMPVVDHELFIEHPIKSLEDNSSDVSKFFRSLDFMAGAVSNEGSLLYMVITPSFQEYYKFNLSKGIPSKAVCDGILSPFVETWYSNNSNVTDKLCEYYSAESVVNQSLKATDSWADISFNFGINKMLEYHSGGNTYQYVVSKLSPKPFGGPPPSWFKGVGHGDELLYFFNITKFLSLDEEVILNDKDEDFGKKMISYWTSFAETGVPYAGNGSVPWKPFDINDKNYLDFDVEITQKSNYKPEILDLWSNQLPASDLGSGTPDNAQGDEL</sequence>
<keyword evidence="3" id="KW-0732">Signal</keyword>
<dbReference type="GO" id="GO:0047374">
    <property type="term" value="F:methylumbelliferyl-acetate deacetylase activity"/>
    <property type="evidence" value="ECO:0007669"/>
    <property type="project" value="UniProtKB-EC"/>
</dbReference>
<dbReference type="Pfam" id="PF00135">
    <property type="entry name" value="COesterase"/>
    <property type="match status" value="3"/>
</dbReference>
<protein>
    <submittedName>
        <fullName evidence="5">CES2</fullName>
        <ecNumber evidence="5">3.1.1.1</ecNumber>
        <ecNumber evidence="5">3.1.1.56</ecNumber>
        <ecNumber evidence="5">3.1.1.84</ecNumber>
    </submittedName>
</protein>
<feature type="signal peptide" evidence="3">
    <location>
        <begin position="1"/>
        <end position="19"/>
    </location>
</feature>
<evidence type="ECO:0000256" key="3">
    <source>
        <dbReference type="SAM" id="SignalP"/>
    </source>
</evidence>
<dbReference type="InterPro" id="IPR050309">
    <property type="entry name" value="Type-B_Carboxylest/Lipase"/>
</dbReference>
<keyword evidence="2 5" id="KW-0378">Hydrolase</keyword>
<keyword evidence="6" id="KW-1185">Reference proteome</keyword>
<dbReference type="Gene3D" id="3.40.50.1820">
    <property type="entry name" value="alpha/beta hydrolase"/>
    <property type="match status" value="3"/>
</dbReference>
<dbReference type="EMBL" id="CACVKT020009374">
    <property type="protein sequence ID" value="CAC5421724.1"/>
    <property type="molecule type" value="Genomic_DNA"/>
</dbReference>
<dbReference type="EC" id="3.1.1.1" evidence="5"/>
<comment type="similarity">
    <text evidence="1">Belongs to the type-B carboxylesterase/lipase family.</text>
</comment>